<evidence type="ECO:0000313" key="3">
    <source>
        <dbReference type="Proteomes" id="UP000190367"/>
    </source>
</evidence>
<dbReference type="AlphaFoldDB" id="A0A1T4TS20"/>
<dbReference type="Pfam" id="PF14470">
    <property type="entry name" value="bPH_3"/>
    <property type="match status" value="1"/>
</dbReference>
<gene>
    <name evidence="2" type="ORF">SAMN04488128_106167</name>
</gene>
<evidence type="ECO:0000259" key="1">
    <source>
        <dbReference type="Pfam" id="PF14470"/>
    </source>
</evidence>
<feature type="domain" description="YokE-like PH" evidence="1">
    <location>
        <begin position="10"/>
        <end position="113"/>
    </location>
</feature>
<dbReference type="OrthoDB" id="668463at2"/>
<organism evidence="2 3">
    <name type="scientific">Chitinophaga eiseniae</name>
    <dbReference type="NCBI Taxonomy" id="634771"/>
    <lineage>
        <taxon>Bacteria</taxon>
        <taxon>Pseudomonadati</taxon>
        <taxon>Bacteroidota</taxon>
        <taxon>Chitinophagia</taxon>
        <taxon>Chitinophagales</taxon>
        <taxon>Chitinophagaceae</taxon>
        <taxon>Chitinophaga</taxon>
    </lineage>
</organism>
<evidence type="ECO:0000313" key="2">
    <source>
        <dbReference type="EMBL" id="SKA43323.1"/>
    </source>
</evidence>
<dbReference type="EMBL" id="FUWZ01000006">
    <property type="protein sequence ID" value="SKA43323.1"/>
    <property type="molecule type" value="Genomic_DNA"/>
</dbReference>
<keyword evidence="3" id="KW-1185">Reference proteome</keyword>
<sequence length="131" mass="14844">MKQIKVKFALNPQETVLFKVDGSYLKSKWQAKPGALCLTNERIVVEGKSMTAFLLFGVIGWLLTRKKVIKEFPLTDITNFSRGKQGFNKKVAVFELLDGSTIRMAITGKWEVFEAAYHKAMLDVKPLFSIN</sequence>
<accession>A0A1T4TS20</accession>
<name>A0A1T4TS20_9BACT</name>
<protein>
    <submittedName>
        <fullName evidence="2">PH domain-containing protein</fullName>
    </submittedName>
</protein>
<dbReference type="Proteomes" id="UP000190367">
    <property type="component" value="Unassembled WGS sequence"/>
</dbReference>
<dbReference type="RefSeq" id="WP_078672533.1">
    <property type="nucleotide sequence ID" value="NZ_FUWZ01000006.1"/>
</dbReference>
<reference evidence="3" key="1">
    <citation type="submission" date="2017-02" db="EMBL/GenBank/DDBJ databases">
        <authorList>
            <person name="Varghese N."/>
            <person name="Submissions S."/>
        </authorList>
    </citation>
    <scope>NUCLEOTIDE SEQUENCE [LARGE SCALE GENOMIC DNA]</scope>
    <source>
        <strain evidence="3">DSM 22224</strain>
    </source>
</reference>
<dbReference type="InterPro" id="IPR039519">
    <property type="entry name" value="YokE-like_PH"/>
</dbReference>
<proteinExistence type="predicted"/>